<keyword evidence="3" id="KW-1185">Reference proteome</keyword>
<dbReference type="EMBL" id="KN847533">
    <property type="protein sequence ID" value="KIW07011.1"/>
    <property type="molecule type" value="Genomic_DNA"/>
</dbReference>
<dbReference type="HOGENOM" id="CLU_009958_6_4_1"/>
<accession>A0A0D1XWB4</accession>
<proteinExistence type="predicted"/>
<protein>
    <recommendedName>
        <fullName evidence="4">Actin-like ATPase domain-containing protein</fullName>
    </recommendedName>
</protein>
<dbReference type="InterPro" id="IPR043129">
    <property type="entry name" value="ATPase_NBD"/>
</dbReference>
<dbReference type="PANTHER" id="PTHR14187:SF5">
    <property type="entry name" value="HEAT SHOCK 70 KDA PROTEIN 12A"/>
    <property type="match status" value="1"/>
</dbReference>
<dbReference type="CDD" id="cd10170">
    <property type="entry name" value="ASKHA_NBD_HSP70"/>
    <property type="match status" value="1"/>
</dbReference>
<dbReference type="AlphaFoldDB" id="A0A0D1XWB4"/>
<gene>
    <name evidence="2" type="ORF">PV09_01906</name>
</gene>
<evidence type="ECO:0000313" key="2">
    <source>
        <dbReference type="EMBL" id="KIW07011.1"/>
    </source>
</evidence>
<dbReference type="RefSeq" id="XP_016216880.1">
    <property type="nucleotide sequence ID" value="XM_016354864.1"/>
</dbReference>
<dbReference type="Gene3D" id="3.30.420.40">
    <property type="match status" value="1"/>
</dbReference>
<dbReference type="InParanoid" id="A0A0D1XWB4"/>
<reference evidence="2 3" key="1">
    <citation type="submission" date="2015-01" db="EMBL/GenBank/DDBJ databases">
        <title>The Genome Sequence of Ochroconis gallopava CBS43764.</title>
        <authorList>
            <consortium name="The Broad Institute Genomics Platform"/>
            <person name="Cuomo C."/>
            <person name="de Hoog S."/>
            <person name="Gorbushina A."/>
            <person name="Stielow B."/>
            <person name="Teixiera M."/>
            <person name="Abouelleil A."/>
            <person name="Chapman S.B."/>
            <person name="Priest M."/>
            <person name="Young S.K."/>
            <person name="Wortman J."/>
            <person name="Nusbaum C."/>
            <person name="Birren B."/>
        </authorList>
    </citation>
    <scope>NUCLEOTIDE SEQUENCE [LARGE SCALE GENOMIC DNA]</scope>
    <source>
        <strain evidence="2 3">CBS 43764</strain>
    </source>
</reference>
<feature type="region of interest" description="Disordered" evidence="1">
    <location>
        <begin position="1"/>
        <end position="21"/>
    </location>
</feature>
<dbReference type="GeneID" id="27309879"/>
<dbReference type="OrthoDB" id="2963168at2759"/>
<evidence type="ECO:0000313" key="3">
    <source>
        <dbReference type="Proteomes" id="UP000053259"/>
    </source>
</evidence>
<evidence type="ECO:0008006" key="4">
    <source>
        <dbReference type="Google" id="ProtNLM"/>
    </source>
</evidence>
<organism evidence="2 3">
    <name type="scientific">Verruconis gallopava</name>
    <dbReference type="NCBI Taxonomy" id="253628"/>
    <lineage>
        <taxon>Eukaryota</taxon>
        <taxon>Fungi</taxon>
        <taxon>Dikarya</taxon>
        <taxon>Ascomycota</taxon>
        <taxon>Pezizomycotina</taxon>
        <taxon>Dothideomycetes</taxon>
        <taxon>Pleosporomycetidae</taxon>
        <taxon>Venturiales</taxon>
        <taxon>Sympoventuriaceae</taxon>
        <taxon>Verruconis</taxon>
    </lineage>
</organism>
<dbReference type="STRING" id="253628.A0A0D1XWB4"/>
<feature type="region of interest" description="Disordered" evidence="1">
    <location>
        <begin position="646"/>
        <end position="669"/>
    </location>
</feature>
<dbReference type="SUPFAM" id="SSF53067">
    <property type="entry name" value="Actin-like ATPase domain"/>
    <property type="match status" value="2"/>
</dbReference>
<evidence type="ECO:0000256" key="1">
    <source>
        <dbReference type="SAM" id="MobiDB-lite"/>
    </source>
</evidence>
<name>A0A0D1XWB4_9PEZI</name>
<sequence>MDDVADSVYDSDNDDDYSADEDEIENRRLVISIDFGTTYTGIAFATPLGSSSKLNDIDIVLDWGENMGNMDKVPSVISYSNKSKDGNEANWGKDLAPGAVAMKHMKLRLQAHSVSNELEFLLQFLDGTRNLDFAHIKDSKGMPEYTAKAPEDITSDYLAKVFEHVLQTVNGFSKTVRETIPTDIVITIPVDWGYDAMNSTYRAVTKAGFNEKTFPKLEDVMFVTEPEAAAIYTARYYEELNEQFLKEDECFILVDAGGGTVDIVSYQVKRLRPLELVPVGVPTGARCGAIFVDQAFNMWLRHLLTDRYYLELDPDADLNNIYGIQSHHIREIMDEFDIIKKYFHQESGDMFMDLPRSSPLRNLTLENRVDCGQITIKNETMRDFFNPCVDEIIEMIKLHIREIESHGSRAKNLFLIGGFGESKFLQEEIRDSLRMRSEIALRMPETSWTAVARGGVICGVEKKHLKTLVRTSRSQKSYGIAVDESFSYANDARDLDTNRLTGKRVARNQMKWLINKGDLILNTTPTIKEHKFVKRFVDHEAGSKKGSVVIYSWPDDKHRPTRLSNAHRELMIEEVLNYDLSSLRHSDFTLRRGPSPNCDHYVATINLRLSLTRTGLKSELLFKGEPLPAVSTGSPPMQSTIADMHGVGVTPDRTGLGRGSSFTRRSERRRLNVSDPDFEHWGRLS</sequence>
<dbReference type="Proteomes" id="UP000053259">
    <property type="component" value="Unassembled WGS sequence"/>
</dbReference>
<dbReference type="PANTHER" id="PTHR14187">
    <property type="entry name" value="ALPHA KINASE/ELONGATION FACTOR 2 KINASE"/>
    <property type="match status" value="1"/>
</dbReference>
<dbReference type="VEuPathDB" id="FungiDB:PV09_01906"/>